<evidence type="ECO:0000256" key="5">
    <source>
        <dbReference type="SAM" id="SignalP"/>
    </source>
</evidence>
<sequence>MNVPRCTIVFLAFTSCVKAPGCFPATSTSCSPDPPDSYGAIPSYCYEHLRLRPCHPLGNAWYFDNRSELCKKANPSVCGAGENLFKTKRECLKVCSASKRRPKFCSKPPLFGSCDPTLQTWRLDYWSRHCKMLNYTICNLGVKEFATEEACIIVCQRLRRPRIVCSLTPSSAPCTFFRSRWWYFDFKKNYCFHFPVDQCANNDNGFASKKKCLDRCSYRPRHIAQIPW</sequence>
<dbReference type="AlphaFoldDB" id="A0A131Z1D4"/>
<dbReference type="PROSITE" id="PS50279">
    <property type="entry name" value="BPTI_KUNITZ_2"/>
    <property type="match status" value="3"/>
</dbReference>
<dbReference type="SUPFAM" id="SSF57362">
    <property type="entry name" value="BPTI-like"/>
    <property type="match status" value="3"/>
</dbReference>
<dbReference type="PROSITE" id="PS51257">
    <property type="entry name" value="PROKAR_LIPOPROTEIN"/>
    <property type="match status" value="1"/>
</dbReference>
<evidence type="ECO:0000256" key="1">
    <source>
        <dbReference type="ARBA" id="ARBA00004613"/>
    </source>
</evidence>
<evidence type="ECO:0000259" key="6">
    <source>
        <dbReference type="PROSITE" id="PS50279"/>
    </source>
</evidence>
<accession>A0A131Z1D4</accession>
<dbReference type="SMART" id="SM00131">
    <property type="entry name" value="KU"/>
    <property type="match status" value="2"/>
</dbReference>
<dbReference type="GO" id="GO:0004867">
    <property type="term" value="F:serine-type endopeptidase inhibitor activity"/>
    <property type="evidence" value="ECO:0007669"/>
    <property type="project" value="InterPro"/>
</dbReference>
<feature type="domain" description="BPTI/Kunitz inhibitor" evidence="6">
    <location>
        <begin position="165"/>
        <end position="216"/>
    </location>
</feature>
<keyword evidence="4" id="KW-1015">Disulfide bond</keyword>
<comment type="subcellular location">
    <subcellularLocation>
        <location evidence="1">Secreted</location>
    </subcellularLocation>
</comment>
<dbReference type="GO" id="GO:0005615">
    <property type="term" value="C:extracellular space"/>
    <property type="evidence" value="ECO:0007669"/>
    <property type="project" value="TreeGrafter"/>
</dbReference>
<keyword evidence="3 5" id="KW-0732">Signal</keyword>
<organism evidence="7">
    <name type="scientific">Rhipicephalus appendiculatus</name>
    <name type="common">Brown ear tick</name>
    <dbReference type="NCBI Taxonomy" id="34631"/>
    <lineage>
        <taxon>Eukaryota</taxon>
        <taxon>Metazoa</taxon>
        <taxon>Ecdysozoa</taxon>
        <taxon>Arthropoda</taxon>
        <taxon>Chelicerata</taxon>
        <taxon>Arachnida</taxon>
        <taxon>Acari</taxon>
        <taxon>Parasitiformes</taxon>
        <taxon>Ixodida</taxon>
        <taxon>Ixodoidea</taxon>
        <taxon>Ixodidae</taxon>
        <taxon>Rhipicephalinae</taxon>
        <taxon>Rhipicephalus</taxon>
        <taxon>Rhipicephalus</taxon>
    </lineage>
</organism>
<protein>
    <submittedName>
        <fullName evidence="7">Pancreatic trypsin inhibitor</fullName>
    </submittedName>
</protein>
<evidence type="ECO:0000256" key="3">
    <source>
        <dbReference type="ARBA" id="ARBA00022729"/>
    </source>
</evidence>
<reference evidence="7" key="1">
    <citation type="journal article" date="2016" name="Ticks Tick Borne Dis.">
        <title>De novo assembly and annotation of the salivary gland transcriptome of Rhipicephalus appendiculatus male and female ticks during blood feeding.</title>
        <authorList>
            <person name="de Castro M.H."/>
            <person name="de Klerk D."/>
            <person name="Pienaar R."/>
            <person name="Latif A.A."/>
            <person name="Rees D.J."/>
            <person name="Mans B.J."/>
        </authorList>
    </citation>
    <scope>NUCLEOTIDE SEQUENCE</scope>
    <source>
        <tissue evidence="7">Salivary glands</tissue>
    </source>
</reference>
<evidence type="ECO:0000256" key="4">
    <source>
        <dbReference type="ARBA" id="ARBA00023157"/>
    </source>
</evidence>
<feature type="chain" id="PRO_5007286403" evidence="5">
    <location>
        <begin position="20"/>
        <end position="228"/>
    </location>
</feature>
<feature type="domain" description="BPTI/Kunitz inhibitor" evidence="6">
    <location>
        <begin position="45"/>
        <end position="95"/>
    </location>
</feature>
<evidence type="ECO:0000256" key="2">
    <source>
        <dbReference type="ARBA" id="ARBA00022525"/>
    </source>
</evidence>
<dbReference type="GO" id="GO:0050431">
    <property type="term" value="F:transforming growth factor beta binding"/>
    <property type="evidence" value="ECO:0007669"/>
    <property type="project" value="TreeGrafter"/>
</dbReference>
<dbReference type="Gene3D" id="4.10.410.10">
    <property type="entry name" value="Pancreatic trypsin inhibitor Kunitz domain"/>
    <property type="match status" value="3"/>
</dbReference>
<feature type="domain" description="BPTI/Kunitz inhibitor" evidence="6">
    <location>
        <begin position="105"/>
        <end position="155"/>
    </location>
</feature>
<dbReference type="Pfam" id="PF00014">
    <property type="entry name" value="Kunitz_BPTI"/>
    <property type="match status" value="3"/>
</dbReference>
<keyword evidence="2" id="KW-0964">Secreted</keyword>
<dbReference type="GO" id="GO:0048019">
    <property type="term" value="F:receptor antagonist activity"/>
    <property type="evidence" value="ECO:0007669"/>
    <property type="project" value="TreeGrafter"/>
</dbReference>
<dbReference type="PANTHER" id="PTHR45938">
    <property type="entry name" value="ACP24A4-RELATED"/>
    <property type="match status" value="1"/>
</dbReference>
<name>A0A131Z1D4_RHIAP</name>
<feature type="signal peptide" evidence="5">
    <location>
        <begin position="1"/>
        <end position="19"/>
    </location>
</feature>
<dbReference type="EMBL" id="GEDV01003997">
    <property type="protein sequence ID" value="JAP84560.1"/>
    <property type="molecule type" value="Transcribed_RNA"/>
</dbReference>
<dbReference type="InterPro" id="IPR036880">
    <property type="entry name" value="Kunitz_BPTI_sf"/>
</dbReference>
<dbReference type="PANTHER" id="PTHR45938:SF11">
    <property type="entry name" value="WAP, KAZAL, IMMUNOGLOBULIN, KUNITZ AND NTR DOMAIN-CONTAINING PROTEIN 2-LIKE"/>
    <property type="match status" value="1"/>
</dbReference>
<evidence type="ECO:0000313" key="7">
    <source>
        <dbReference type="EMBL" id="JAP84560.1"/>
    </source>
</evidence>
<dbReference type="InterPro" id="IPR002223">
    <property type="entry name" value="Kunitz_BPTI"/>
</dbReference>
<proteinExistence type="predicted"/>